<proteinExistence type="predicted"/>
<keyword evidence="3" id="KW-1185">Reference proteome</keyword>
<dbReference type="AlphaFoldDB" id="A0AAW1XIZ1"/>
<accession>A0AAW1XIZ1</accession>
<evidence type="ECO:0000256" key="1">
    <source>
        <dbReference type="SAM" id="Coils"/>
    </source>
</evidence>
<evidence type="ECO:0000313" key="3">
    <source>
        <dbReference type="Proteomes" id="UP001457282"/>
    </source>
</evidence>
<dbReference type="EMBL" id="JBEDUW010000003">
    <property type="protein sequence ID" value="KAK9936785.1"/>
    <property type="molecule type" value="Genomic_DNA"/>
</dbReference>
<feature type="coiled-coil region" evidence="1">
    <location>
        <begin position="81"/>
        <end position="111"/>
    </location>
</feature>
<sequence>MALSAAFRDRLEHMEHTRNQRLSLLQEEKEAQANKSQELALKLASMGAIEQRCLVLEQKIAAQSFKIWALRSEIERLDGKSQSDSEKLRVLKSEVEELEELEKEKNVFYELKGSEMKDFKQNVERFAWECQLQIENLKKGINEVNASFMKFQGSDKCRSNCEIGAAEKRKSELLAIKEEVNRKLASNYQTRAQLQKQLQNILIANPRHKA</sequence>
<dbReference type="InterPro" id="IPR021042">
    <property type="entry name" value="Herpes_UL139_cytomegalovirus"/>
</dbReference>
<dbReference type="Proteomes" id="UP001457282">
    <property type="component" value="Unassembled WGS sequence"/>
</dbReference>
<organism evidence="2 3">
    <name type="scientific">Rubus argutus</name>
    <name type="common">Southern blackberry</name>
    <dbReference type="NCBI Taxonomy" id="59490"/>
    <lineage>
        <taxon>Eukaryota</taxon>
        <taxon>Viridiplantae</taxon>
        <taxon>Streptophyta</taxon>
        <taxon>Embryophyta</taxon>
        <taxon>Tracheophyta</taxon>
        <taxon>Spermatophyta</taxon>
        <taxon>Magnoliopsida</taxon>
        <taxon>eudicotyledons</taxon>
        <taxon>Gunneridae</taxon>
        <taxon>Pentapetalae</taxon>
        <taxon>rosids</taxon>
        <taxon>fabids</taxon>
        <taxon>Rosales</taxon>
        <taxon>Rosaceae</taxon>
        <taxon>Rosoideae</taxon>
        <taxon>Rosoideae incertae sedis</taxon>
        <taxon>Rubus</taxon>
    </lineage>
</organism>
<reference evidence="2 3" key="1">
    <citation type="journal article" date="2023" name="G3 (Bethesda)">
        <title>A chromosome-length genome assembly and annotation of blackberry (Rubus argutus, cv. 'Hillquist').</title>
        <authorList>
            <person name="Bruna T."/>
            <person name="Aryal R."/>
            <person name="Dudchenko O."/>
            <person name="Sargent D.J."/>
            <person name="Mead D."/>
            <person name="Buti M."/>
            <person name="Cavallini A."/>
            <person name="Hytonen T."/>
            <person name="Andres J."/>
            <person name="Pham M."/>
            <person name="Weisz D."/>
            <person name="Mascagni F."/>
            <person name="Usai G."/>
            <person name="Natali L."/>
            <person name="Bassil N."/>
            <person name="Fernandez G.E."/>
            <person name="Lomsadze A."/>
            <person name="Armour M."/>
            <person name="Olukolu B."/>
            <person name="Poorten T."/>
            <person name="Britton C."/>
            <person name="Davik J."/>
            <person name="Ashrafi H."/>
            <person name="Aiden E.L."/>
            <person name="Borodovsky M."/>
            <person name="Worthington M."/>
        </authorList>
    </citation>
    <scope>NUCLEOTIDE SEQUENCE [LARGE SCALE GENOMIC DNA]</scope>
    <source>
        <strain evidence="2">PI 553951</strain>
    </source>
</reference>
<protein>
    <submittedName>
        <fullName evidence="2">Uncharacterized protein</fullName>
    </submittedName>
</protein>
<dbReference type="PANTHER" id="PTHR37214:SF2">
    <property type="entry name" value="CYTOMEGALOVIRUS UL139 PROTEIN"/>
    <property type="match status" value="1"/>
</dbReference>
<dbReference type="Pfam" id="PF12507">
    <property type="entry name" value="HCMV_UL139"/>
    <property type="match status" value="1"/>
</dbReference>
<comment type="caution">
    <text evidence="2">The sequence shown here is derived from an EMBL/GenBank/DDBJ whole genome shotgun (WGS) entry which is preliminary data.</text>
</comment>
<dbReference type="PANTHER" id="PTHR37214">
    <property type="entry name" value="CYTOMEGALOVIRUS UL139 PROTEIN"/>
    <property type="match status" value="1"/>
</dbReference>
<evidence type="ECO:0000313" key="2">
    <source>
        <dbReference type="EMBL" id="KAK9936785.1"/>
    </source>
</evidence>
<keyword evidence="1" id="KW-0175">Coiled coil</keyword>
<gene>
    <name evidence="2" type="ORF">M0R45_013609</name>
</gene>
<name>A0AAW1XIZ1_RUBAR</name>
<feature type="coiled-coil region" evidence="1">
    <location>
        <begin position="14"/>
        <end position="42"/>
    </location>
</feature>